<dbReference type="Gene3D" id="3.60.20.10">
    <property type="entry name" value="Glutamine Phosphoribosylpyrophosphate, subunit 1, domain 1"/>
    <property type="match status" value="1"/>
</dbReference>
<dbReference type="GO" id="GO:0017000">
    <property type="term" value="P:antibiotic biosynthetic process"/>
    <property type="evidence" value="ECO:0007669"/>
    <property type="project" value="InterPro"/>
</dbReference>
<dbReference type="PANTHER" id="PTHR34218:SF4">
    <property type="entry name" value="ACYL-HOMOSERINE LACTONE ACYLASE QUIP"/>
    <property type="match status" value="1"/>
</dbReference>
<dbReference type="Proteomes" id="UP000503011">
    <property type="component" value="Chromosome"/>
</dbReference>
<accession>A0A6F8YSU0</accession>
<dbReference type="InterPro" id="IPR043147">
    <property type="entry name" value="Penicillin_amidase_A-knob"/>
</dbReference>
<sequence>MRPPLDPSGSPFAQVAPGPTPSLDADAAGVPPQADAAPYAVALRWTALDPGRTIEALFALNKAANWTEFRAAAALFDVPAQNLVYADVDGNIGYQAPGRIPIRGKGDGTWPAPGWDPAYDWTGYIPFAELPNEYNPEDGVIVTANQAVVGPGYPYLITADWSYGYRSERIEEMIGERVSRGKLTVDDMREIQLDNHNGFASTLVPALLAAPADQSDGTLTEARDLLRGWDFQQPADEPAATSAAAAFYNATLRHLLRRTFDELPEDRQLNGSDASWEVLRPLLGDPHSKWWDDKATRGPR</sequence>
<name>A0A6F8YSU0_9ACTN</name>
<dbReference type="SUPFAM" id="SSF56235">
    <property type="entry name" value="N-terminal nucleophile aminohydrolases (Ntn hydrolases)"/>
    <property type="match status" value="1"/>
</dbReference>
<dbReference type="InterPro" id="IPR002692">
    <property type="entry name" value="S45"/>
</dbReference>
<dbReference type="Gene3D" id="1.10.1400.10">
    <property type="match status" value="1"/>
</dbReference>
<dbReference type="Pfam" id="PF01804">
    <property type="entry name" value="Penicil_amidase"/>
    <property type="match status" value="1"/>
</dbReference>
<keyword evidence="3" id="KW-1185">Reference proteome</keyword>
<dbReference type="KEGG" id="psuu:Psuf_065580"/>
<dbReference type="GO" id="GO:0016787">
    <property type="term" value="F:hydrolase activity"/>
    <property type="evidence" value="ECO:0007669"/>
    <property type="project" value="InterPro"/>
</dbReference>
<organism evidence="2 3">
    <name type="scientific">Phytohabitans suffuscus</name>
    <dbReference type="NCBI Taxonomy" id="624315"/>
    <lineage>
        <taxon>Bacteria</taxon>
        <taxon>Bacillati</taxon>
        <taxon>Actinomycetota</taxon>
        <taxon>Actinomycetes</taxon>
        <taxon>Micromonosporales</taxon>
        <taxon>Micromonosporaceae</taxon>
    </lineage>
</organism>
<dbReference type="EMBL" id="AP022871">
    <property type="protein sequence ID" value="BCB89245.1"/>
    <property type="molecule type" value="Genomic_DNA"/>
</dbReference>
<reference evidence="2 3" key="2">
    <citation type="submission" date="2020-03" db="EMBL/GenBank/DDBJ databases">
        <authorList>
            <person name="Ichikawa N."/>
            <person name="Kimura A."/>
            <person name="Kitahashi Y."/>
            <person name="Uohara A."/>
        </authorList>
    </citation>
    <scope>NUCLEOTIDE SEQUENCE [LARGE SCALE GENOMIC DNA]</scope>
    <source>
        <strain evidence="2 3">NBRC 105367</strain>
    </source>
</reference>
<evidence type="ECO:0000313" key="2">
    <source>
        <dbReference type="EMBL" id="BCB89245.1"/>
    </source>
</evidence>
<evidence type="ECO:0008006" key="4">
    <source>
        <dbReference type="Google" id="ProtNLM"/>
    </source>
</evidence>
<protein>
    <recommendedName>
        <fullName evidence="4">Penicillin acylase family protein</fullName>
    </recommendedName>
</protein>
<gene>
    <name evidence="2" type="ORF">Psuf_065580</name>
</gene>
<dbReference type="AlphaFoldDB" id="A0A6F8YSU0"/>
<dbReference type="InterPro" id="IPR029055">
    <property type="entry name" value="Ntn_hydrolases_N"/>
</dbReference>
<evidence type="ECO:0000256" key="1">
    <source>
        <dbReference type="SAM" id="MobiDB-lite"/>
    </source>
</evidence>
<feature type="region of interest" description="Disordered" evidence="1">
    <location>
        <begin position="1"/>
        <end position="30"/>
    </location>
</feature>
<proteinExistence type="predicted"/>
<reference evidence="2 3" key="1">
    <citation type="submission" date="2020-03" db="EMBL/GenBank/DDBJ databases">
        <title>Whole genome shotgun sequence of Phytohabitans suffuscus NBRC 105367.</title>
        <authorList>
            <person name="Komaki H."/>
            <person name="Tamura T."/>
        </authorList>
    </citation>
    <scope>NUCLEOTIDE SEQUENCE [LARGE SCALE GENOMIC DNA]</scope>
    <source>
        <strain evidence="2 3">NBRC 105367</strain>
    </source>
</reference>
<dbReference type="PANTHER" id="PTHR34218">
    <property type="entry name" value="PEPTIDASE S45 PENICILLIN AMIDASE"/>
    <property type="match status" value="1"/>
</dbReference>
<evidence type="ECO:0000313" key="3">
    <source>
        <dbReference type="Proteomes" id="UP000503011"/>
    </source>
</evidence>